<keyword evidence="2" id="KW-0732">Signal</keyword>
<dbReference type="InParanoid" id="A0A2V0P3T2"/>
<evidence type="ECO:0000313" key="4">
    <source>
        <dbReference type="Proteomes" id="UP000247498"/>
    </source>
</evidence>
<keyword evidence="4" id="KW-1185">Reference proteome</keyword>
<feature type="signal peptide" evidence="2">
    <location>
        <begin position="1"/>
        <end position="30"/>
    </location>
</feature>
<evidence type="ECO:0000256" key="2">
    <source>
        <dbReference type="SAM" id="SignalP"/>
    </source>
</evidence>
<gene>
    <name evidence="3" type="ORF">Rsub_04972</name>
</gene>
<dbReference type="EMBL" id="BDRX01000027">
    <property type="protein sequence ID" value="GBF91867.1"/>
    <property type="molecule type" value="Genomic_DNA"/>
</dbReference>
<feature type="region of interest" description="Disordered" evidence="1">
    <location>
        <begin position="215"/>
        <end position="235"/>
    </location>
</feature>
<protein>
    <submittedName>
        <fullName evidence="3">Uncharacterized protein</fullName>
    </submittedName>
</protein>
<dbReference type="AlphaFoldDB" id="A0A2V0P3T2"/>
<organism evidence="3 4">
    <name type="scientific">Raphidocelis subcapitata</name>
    <dbReference type="NCBI Taxonomy" id="307507"/>
    <lineage>
        <taxon>Eukaryota</taxon>
        <taxon>Viridiplantae</taxon>
        <taxon>Chlorophyta</taxon>
        <taxon>core chlorophytes</taxon>
        <taxon>Chlorophyceae</taxon>
        <taxon>CS clade</taxon>
        <taxon>Sphaeropleales</taxon>
        <taxon>Selenastraceae</taxon>
        <taxon>Raphidocelis</taxon>
    </lineage>
</organism>
<sequence>MAAASPARAPAERVALALALVLAAARLAAGAVSYDDALWNAYTKYEAGRVHADLLFRSPNGALGPPLFPLEGGWDAEAQCNGPSRPFPSAAAKNAPGACEYTPTGGDMYSFWQKVPGDRLRRSNCYCYAVDHRDGDGWCFPGMGGGMGDLSPATLSCEDLTARVVADGAVKVDRAAAVGGAVPAEGHYIAMFYRPQSSCDFSHCGPDFHFARRDSNGRWSHKTGDSPVSDKDADGKAITDPQAAKFNGGYSSFCGYFLVKPQSARIGVQAAPDRVSMGVQRWRDAGLEVRAKTLPYDPATDFVDEAARAQQRVQLQRLQGPPQGTVQLLRQAAPAPTNGGRKLLRGA</sequence>
<comment type="caution">
    <text evidence="3">The sequence shown here is derived from an EMBL/GenBank/DDBJ whole genome shotgun (WGS) entry which is preliminary data.</text>
</comment>
<dbReference type="STRING" id="307507.A0A2V0P3T2"/>
<proteinExistence type="predicted"/>
<name>A0A2V0P3T2_9CHLO</name>
<evidence type="ECO:0000256" key="1">
    <source>
        <dbReference type="SAM" id="MobiDB-lite"/>
    </source>
</evidence>
<feature type="chain" id="PRO_5016038747" evidence="2">
    <location>
        <begin position="31"/>
        <end position="347"/>
    </location>
</feature>
<dbReference type="Proteomes" id="UP000247498">
    <property type="component" value="Unassembled WGS sequence"/>
</dbReference>
<reference evidence="3 4" key="1">
    <citation type="journal article" date="2018" name="Sci. Rep.">
        <title>Raphidocelis subcapitata (=Pseudokirchneriella subcapitata) provides an insight into genome evolution and environmental adaptations in the Sphaeropleales.</title>
        <authorList>
            <person name="Suzuki S."/>
            <person name="Yamaguchi H."/>
            <person name="Nakajima N."/>
            <person name="Kawachi M."/>
        </authorList>
    </citation>
    <scope>NUCLEOTIDE SEQUENCE [LARGE SCALE GENOMIC DNA]</scope>
    <source>
        <strain evidence="3 4">NIES-35</strain>
    </source>
</reference>
<accession>A0A2V0P3T2</accession>
<dbReference type="OrthoDB" id="525839at2759"/>
<evidence type="ECO:0000313" key="3">
    <source>
        <dbReference type="EMBL" id="GBF91867.1"/>
    </source>
</evidence>